<accession>A0A926D029</accession>
<reference evidence="6" key="1">
    <citation type="submission" date="2020-08" db="EMBL/GenBank/DDBJ databases">
        <title>Genome public.</title>
        <authorList>
            <person name="Liu C."/>
            <person name="Sun Q."/>
        </authorList>
    </citation>
    <scope>NUCLEOTIDE SEQUENCE</scope>
    <source>
        <strain evidence="6">NSJ-44</strain>
    </source>
</reference>
<gene>
    <name evidence="6" type="ORF">H8699_03615</name>
</gene>
<proteinExistence type="predicted"/>
<evidence type="ECO:0000256" key="2">
    <source>
        <dbReference type="ARBA" id="ARBA00023125"/>
    </source>
</evidence>
<dbReference type="EMBL" id="JACRSO010000001">
    <property type="protein sequence ID" value="MBC8528524.1"/>
    <property type="molecule type" value="Genomic_DNA"/>
</dbReference>
<dbReference type="Pfam" id="PF00440">
    <property type="entry name" value="TetR_N"/>
    <property type="match status" value="1"/>
</dbReference>
<comment type="caution">
    <text evidence="6">The sequence shown here is derived from an EMBL/GenBank/DDBJ whole genome shotgun (WGS) entry which is preliminary data.</text>
</comment>
<evidence type="ECO:0000256" key="3">
    <source>
        <dbReference type="ARBA" id="ARBA00023163"/>
    </source>
</evidence>
<keyword evidence="2 4" id="KW-0238">DNA-binding</keyword>
<keyword evidence="3" id="KW-0804">Transcription</keyword>
<evidence type="ECO:0000256" key="4">
    <source>
        <dbReference type="PROSITE-ProRule" id="PRU00335"/>
    </source>
</evidence>
<dbReference type="Gene3D" id="1.10.357.10">
    <property type="entry name" value="Tetracycline Repressor, domain 2"/>
    <property type="match status" value="1"/>
</dbReference>
<feature type="domain" description="HTH tetR-type" evidence="5">
    <location>
        <begin position="5"/>
        <end position="67"/>
    </location>
</feature>
<dbReference type="InterPro" id="IPR050109">
    <property type="entry name" value="HTH-type_TetR-like_transc_reg"/>
</dbReference>
<dbReference type="AlphaFoldDB" id="A0A926D029"/>
<dbReference type="PANTHER" id="PTHR30055">
    <property type="entry name" value="HTH-TYPE TRANSCRIPTIONAL REGULATOR RUTR"/>
    <property type="match status" value="1"/>
</dbReference>
<keyword evidence="1" id="KW-0805">Transcription regulation</keyword>
<evidence type="ECO:0000256" key="1">
    <source>
        <dbReference type="ARBA" id="ARBA00023015"/>
    </source>
</evidence>
<dbReference type="GO" id="GO:0003700">
    <property type="term" value="F:DNA-binding transcription factor activity"/>
    <property type="evidence" value="ECO:0007669"/>
    <property type="project" value="TreeGrafter"/>
</dbReference>
<evidence type="ECO:0000259" key="5">
    <source>
        <dbReference type="PROSITE" id="PS50977"/>
    </source>
</evidence>
<dbReference type="PANTHER" id="PTHR30055:SF234">
    <property type="entry name" value="HTH-TYPE TRANSCRIPTIONAL REGULATOR BETI"/>
    <property type="match status" value="1"/>
</dbReference>
<protein>
    <submittedName>
        <fullName evidence="6">TetR/AcrR family transcriptional regulator</fullName>
    </submittedName>
</protein>
<keyword evidence="7" id="KW-1185">Reference proteome</keyword>
<sequence>MTRRYSEKETAIFAGVMELMRRGEDLYAIKAADIAAAAGIGKGTLYNYFASKEEIILQTLIYNLHTELERVTAQVNEAGTFIEKCRIALAFVESGERNRNSIIRYIFLGNAGEDAQALVLEGMQAIRKEKERLTDCFSRAVACGAQEGLFAPCADLAYISQVFISALMGFAQCICQEAGHCSEDEVERYRQNACRIIIKALQ</sequence>
<dbReference type="PROSITE" id="PS50977">
    <property type="entry name" value="HTH_TETR_2"/>
    <property type="match status" value="1"/>
</dbReference>
<evidence type="ECO:0000313" key="7">
    <source>
        <dbReference type="Proteomes" id="UP000654279"/>
    </source>
</evidence>
<dbReference type="Proteomes" id="UP000654279">
    <property type="component" value="Unassembled WGS sequence"/>
</dbReference>
<feature type="DNA-binding region" description="H-T-H motif" evidence="4">
    <location>
        <begin position="30"/>
        <end position="49"/>
    </location>
</feature>
<name>A0A926D029_9FIRM</name>
<dbReference type="GO" id="GO:0000976">
    <property type="term" value="F:transcription cis-regulatory region binding"/>
    <property type="evidence" value="ECO:0007669"/>
    <property type="project" value="TreeGrafter"/>
</dbReference>
<organism evidence="6 7">
    <name type="scientific">Luoshenia tenuis</name>
    <dbReference type="NCBI Taxonomy" id="2763654"/>
    <lineage>
        <taxon>Bacteria</taxon>
        <taxon>Bacillati</taxon>
        <taxon>Bacillota</taxon>
        <taxon>Clostridia</taxon>
        <taxon>Christensenellales</taxon>
        <taxon>Christensenellaceae</taxon>
        <taxon>Luoshenia</taxon>
    </lineage>
</organism>
<evidence type="ECO:0000313" key="6">
    <source>
        <dbReference type="EMBL" id="MBC8528524.1"/>
    </source>
</evidence>
<dbReference type="RefSeq" id="WP_249284518.1">
    <property type="nucleotide sequence ID" value="NZ_JACRSO010000001.1"/>
</dbReference>
<dbReference type="InterPro" id="IPR009057">
    <property type="entry name" value="Homeodomain-like_sf"/>
</dbReference>
<dbReference type="InterPro" id="IPR001647">
    <property type="entry name" value="HTH_TetR"/>
</dbReference>
<dbReference type="SUPFAM" id="SSF46689">
    <property type="entry name" value="Homeodomain-like"/>
    <property type="match status" value="1"/>
</dbReference>